<dbReference type="EMBL" id="AQGS01000582">
    <property type="protein sequence ID" value="EPS38083.1"/>
    <property type="molecule type" value="Genomic_DNA"/>
</dbReference>
<organism evidence="2 3">
    <name type="scientific">Dactylellina haptotyla (strain CBS 200.50)</name>
    <name type="common">Nematode-trapping fungus</name>
    <name type="synonym">Monacrosporium haptotylum</name>
    <dbReference type="NCBI Taxonomy" id="1284197"/>
    <lineage>
        <taxon>Eukaryota</taxon>
        <taxon>Fungi</taxon>
        <taxon>Dikarya</taxon>
        <taxon>Ascomycota</taxon>
        <taxon>Pezizomycotina</taxon>
        <taxon>Orbiliomycetes</taxon>
        <taxon>Orbiliales</taxon>
        <taxon>Orbiliaceae</taxon>
        <taxon>Dactylellina</taxon>
    </lineage>
</organism>
<feature type="compositionally biased region" description="Low complexity" evidence="1">
    <location>
        <begin position="114"/>
        <end position="125"/>
    </location>
</feature>
<reference evidence="2 3" key="1">
    <citation type="journal article" date="2013" name="PLoS Genet.">
        <title>Genomic mechanisms accounting for the adaptation to parasitism in nematode-trapping fungi.</title>
        <authorList>
            <person name="Meerupati T."/>
            <person name="Andersson K.M."/>
            <person name="Friman E."/>
            <person name="Kumar D."/>
            <person name="Tunlid A."/>
            <person name="Ahren D."/>
        </authorList>
    </citation>
    <scope>NUCLEOTIDE SEQUENCE [LARGE SCALE GENOMIC DNA]</scope>
    <source>
        <strain evidence="2 3">CBS 200.50</strain>
    </source>
</reference>
<evidence type="ECO:0000313" key="3">
    <source>
        <dbReference type="Proteomes" id="UP000015100"/>
    </source>
</evidence>
<comment type="caution">
    <text evidence="2">The sequence shown here is derived from an EMBL/GenBank/DDBJ whole genome shotgun (WGS) entry which is preliminary data.</text>
</comment>
<feature type="region of interest" description="Disordered" evidence="1">
    <location>
        <begin position="295"/>
        <end position="324"/>
    </location>
</feature>
<sequence>MLRAQSSKSSMKSPKRSSSGVSPSDDSKDSPARSGRLSVSNKLRRSLSNFASRFSPKDKGMSLPKLSLVKSSSPNVANIEEPPHADIMNIHGNMSPVSKLSQEDESKIKEKDSTGNNRVTTTTRITIEEASESLEFKKSRLEDTSFEAGKNKYIDIKPAIKHDIGVKGLGEEQSHHTRQKGQNTTGKPNNDAENNPNEAITSESSSTSDVTAVMNGKSAPTEPVAPAAPVISPADPDYPKSELAKEIDDLLARLASGETAIDYEMKNPPGYHDPDPKCLDFIATLSPEDQAIALGLPRPATPATPARAPTPIPELRKRRRGRKR</sequence>
<feature type="compositionally biased region" description="Low complexity" evidence="1">
    <location>
        <begin position="219"/>
        <end position="235"/>
    </location>
</feature>
<evidence type="ECO:0000256" key="1">
    <source>
        <dbReference type="SAM" id="MobiDB-lite"/>
    </source>
</evidence>
<dbReference type="OrthoDB" id="5430850at2759"/>
<feature type="compositionally biased region" description="Low complexity" evidence="1">
    <location>
        <begin position="62"/>
        <end position="74"/>
    </location>
</feature>
<name>S8BFL4_DACHA</name>
<evidence type="ECO:0000313" key="2">
    <source>
        <dbReference type="EMBL" id="EPS38083.1"/>
    </source>
</evidence>
<dbReference type="OMA" id="EPPHADI"/>
<feature type="compositionally biased region" description="Basic and acidic residues" evidence="1">
    <location>
        <begin position="101"/>
        <end position="113"/>
    </location>
</feature>
<feature type="compositionally biased region" description="Low complexity" evidence="1">
    <location>
        <begin position="188"/>
        <end position="199"/>
    </location>
</feature>
<protein>
    <submittedName>
        <fullName evidence="2">Uncharacterized protein</fullName>
    </submittedName>
</protein>
<feature type="compositionally biased region" description="Polar residues" evidence="1">
    <location>
        <begin position="200"/>
        <end position="210"/>
    </location>
</feature>
<feature type="region of interest" description="Disordered" evidence="1">
    <location>
        <begin position="165"/>
        <end position="240"/>
    </location>
</feature>
<proteinExistence type="predicted"/>
<dbReference type="AlphaFoldDB" id="S8BFL4"/>
<reference evidence="3" key="2">
    <citation type="submission" date="2013-04" db="EMBL/GenBank/DDBJ databases">
        <title>Genomic mechanisms accounting for the adaptation to parasitism in nematode-trapping fungi.</title>
        <authorList>
            <person name="Ahren D.G."/>
        </authorList>
    </citation>
    <scope>NUCLEOTIDE SEQUENCE [LARGE SCALE GENOMIC DNA]</scope>
    <source>
        <strain evidence="3">CBS 200.50</strain>
    </source>
</reference>
<feature type="compositionally biased region" description="Polar residues" evidence="1">
    <location>
        <begin position="37"/>
        <end position="52"/>
    </location>
</feature>
<feature type="region of interest" description="Disordered" evidence="1">
    <location>
        <begin position="1"/>
        <end position="125"/>
    </location>
</feature>
<keyword evidence="3" id="KW-1185">Reference proteome</keyword>
<gene>
    <name evidence="2" type="ORF">H072_8196</name>
</gene>
<feature type="compositionally biased region" description="Low complexity" evidence="1">
    <location>
        <begin position="1"/>
        <end position="24"/>
    </location>
</feature>
<dbReference type="Proteomes" id="UP000015100">
    <property type="component" value="Unassembled WGS sequence"/>
</dbReference>
<feature type="compositionally biased region" description="Low complexity" evidence="1">
    <location>
        <begin position="297"/>
        <end position="309"/>
    </location>
</feature>
<feature type="compositionally biased region" description="Basic and acidic residues" evidence="1">
    <location>
        <begin position="165"/>
        <end position="175"/>
    </location>
</feature>
<dbReference type="HOGENOM" id="CLU_857943_0_0_1"/>
<accession>S8BFL4</accession>